<protein>
    <recommendedName>
        <fullName evidence="3">Glutamyl-tRNA amidotransferase</fullName>
    </recommendedName>
</protein>
<gene>
    <name evidence="1" type="ORF">A3B24_01885</name>
</gene>
<dbReference type="SUPFAM" id="SSF89095">
    <property type="entry name" value="GatB/YqeY motif"/>
    <property type="match status" value="1"/>
</dbReference>
<dbReference type="Pfam" id="PF09424">
    <property type="entry name" value="YqeY"/>
    <property type="match status" value="1"/>
</dbReference>
<organism evidence="1 2">
    <name type="scientific">Candidatus Wildermuthbacteria bacterium RIFCSPLOWO2_01_FULL_48_16</name>
    <dbReference type="NCBI Taxonomy" id="1802461"/>
    <lineage>
        <taxon>Bacteria</taxon>
        <taxon>Candidatus Wildermuthiibacteriota</taxon>
    </lineage>
</organism>
<dbReference type="GO" id="GO:0016884">
    <property type="term" value="F:carbon-nitrogen ligase activity, with glutamine as amido-N-donor"/>
    <property type="evidence" value="ECO:0007669"/>
    <property type="project" value="InterPro"/>
</dbReference>
<dbReference type="PANTHER" id="PTHR28055">
    <property type="entry name" value="ALTERED INHERITANCE OF MITOCHONDRIA PROTEIN 41, MITOCHONDRIAL"/>
    <property type="match status" value="1"/>
</dbReference>
<dbReference type="Gene3D" id="1.10.10.410">
    <property type="match status" value="1"/>
</dbReference>
<dbReference type="PANTHER" id="PTHR28055:SF1">
    <property type="entry name" value="ALTERED INHERITANCE OF MITOCHONDRIA PROTEIN 41, MITOCHONDRIAL"/>
    <property type="match status" value="1"/>
</dbReference>
<dbReference type="Gene3D" id="1.10.1510.10">
    <property type="entry name" value="Uncharacterised protein YqeY/AIM41 PF09424, N-terminal domain"/>
    <property type="match status" value="1"/>
</dbReference>
<dbReference type="InterPro" id="IPR003789">
    <property type="entry name" value="Asn/Gln_tRNA_amidoTrase-B-like"/>
</dbReference>
<proteinExistence type="predicted"/>
<reference evidence="1 2" key="1">
    <citation type="journal article" date="2016" name="Nat. Commun.">
        <title>Thousands of microbial genomes shed light on interconnected biogeochemical processes in an aquifer system.</title>
        <authorList>
            <person name="Anantharaman K."/>
            <person name="Brown C.T."/>
            <person name="Hug L.A."/>
            <person name="Sharon I."/>
            <person name="Castelle C.J."/>
            <person name="Probst A.J."/>
            <person name="Thomas B.C."/>
            <person name="Singh A."/>
            <person name="Wilkins M.J."/>
            <person name="Karaoz U."/>
            <person name="Brodie E.L."/>
            <person name="Williams K.H."/>
            <person name="Hubbard S.S."/>
            <person name="Banfield J.F."/>
        </authorList>
    </citation>
    <scope>NUCLEOTIDE SEQUENCE [LARGE SCALE GENOMIC DNA]</scope>
</reference>
<dbReference type="AlphaFoldDB" id="A0A1G2RPS9"/>
<accession>A0A1G2RPS9</accession>
<comment type="caution">
    <text evidence="1">The sequence shown here is derived from an EMBL/GenBank/DDBJ whole genome shotgun (WGS) entry which is preliminary data.</text>
</comment>
<evidence type="ECO:0000313" key="1">
    <source>
        <dbReference type="EMBL" id="OHA74021.1"/>
    </source>
</evidence>
<name>A0A1G2RPS9_9BACT</name>
<dbReference type="InterPro" id="IPR042184">
    <property type="entry name" value="YqeY/Aim41_N"/>
</dbReference>
<dbReference type="InterPro" id="IPR023168">
    <property type="entry name" value="GatB_Yqey_C_2"/>
</dbReference>
<evidence type="ECO:0000313" key="2">
    <source>
        <dbReference type="Proteomes" id="UP000176917"/>
    </source>
</evidence>
<dbReference type="EMBL" id="MHUG01000001">
    <property type="protein sequence ID" value="OHA74021.1"/>
    <property type="molecule type" value="Genomic_DNA"/>
</dbReference>
<evidence type="ECO:0008006" key="3">
    <source>
        <dbReference type="Google" id="ProtNLM"/>
    </source>
</evidence>
<sequence>MGLKTAIAEDTTRSLRAKDERRLVTLRMLSSAIHNREIDKRGKGEVGEITEEDILGVLRSEAKKRRDAIIEFEKGGRPDLVEKEKQELSILEAYLPAQLDDAAIEAVVESVVAEFGSVGAKDFGRVMREVMKRFGGRASGDRVSRAVKAILG</sequence>
<dbReference type="Proteomes" id="UP000176917">
    <property type="component" value="Unassembled WGS sequence"/>
</dbReference>
<dbReference type="InterPro" id="IPR019004">
    <property type="entry name" value="YqeY/Aim41"/>
</dbReference>
<dbReference type="STRING" id="1802461.A3B24_01885"/>